<dbReference type="PANTHER" id="PTHR23513">
    <property type="entry name" value="INTEGRAL MEMBRANE EFFLUX PROTEIN-RELATED"/>
    <property type="match status" value="1"/>
</dbReference>
<dbReference type="Proteomes" id="UP000317043">
    <property type="component" value="Unassembled WGS sequence"/>
</dbReference>
<feature type="transmembrane region" description="Helical" evidence="7">
    <location>
        <begin position="146"/>
        <end position="172"/>
    </location>
</feature>
<feature type="transmembrane region" description="Helical" evidence="7">
    <location>
        <begin position="49"/>
        <end position="71"/>
    </location>
</feature>
<name>A0A543AX58_9ACTN</name>
<evidence type="ECO:0000313" key="10">
    <source>
        <dbReference type="Proteomes" id="UP000317043"/>
    </source>
</evidence>
<dbReference type="InterPro" id="IPR020846">
    <property type="entry name" value="MFS_dom"/>
</dbReference>
<dbReference type="SUPFAM" id="SSF103473">
    <property type="entry name" value="MFS general substrate transporter"/>
    <property type="match status" value="1"/>
</dbReference>
<evidence type="ECO:0000259" key="8">
    <source>
        <dbReference type="PROSITE" id="PS50850"/>
    </source>
</evidence>
<dbReference type="AlphaFoldDB" id="A0A543AX58"/>
<dbReference type="InterPro" id="IPR036259">
    <property type="entry name" value="MFS_trans_sf"/>
</dbReference>
<feature type="transmembrane region" description="Helical" evidence="7">
    <location>
        <begin position="83"/>
        <end position="103"/>
    </location>
</feature>
<comment type="subcellular location">
    <subcellularLocation>
        <location evidence="1">Cell membrane</location>
        <topology evidence="1">Multi-pass membrane protein</topology>
    </subcellularLocation>
</comment>
<evidence type="ECO:0000313" key="9">
    <source>
        <dbReference type="EMBL" id="TQL77130.1"/>
    </source>
</evidence>
<dbReference type="GO" id="GO:0022857">
    <property type="term" value="F:transmembrane transporter activity"/>
    <property type="evidence" value="ECO:0007669"/>
    <property type="project" value="InterPro"/>
</dbReference>
<feature type="transmembrane region" description="Helical" evidence="7">
    <location>
        <begin position="290"/>
        <end position="305"/>
    </location>
</feature>
<keyword evidence="4 7" id="KW-0812">Transmembrane</keyword>
<evidence type="ECO:0000256" key="5">
    <source>
        <dbReference type="ARBA" id="ARBA00022989"/>
    </source>
</evidence>
<evidence type="ECO:0000256" key="1">
    <source>
        <dbReference type="ARBA" id="ARBA00004651"/>
    </source>
</evidence>
<feature type="transmembrane region" description="Helical" evidence="7">
    <location>
        <begin position="261"/>
        <end position="278"/>
    </location>
</feature>
<gene>
    <name evidence="9" type="ORF">FB566_2680</name>
</gene>
<dbReference type="InterPro" id="IPR010290">
    <property type="entry name" value="TM_effector"/>
</dbReference>
<protein>
    <submittedName>
        <fullName evidence="9">Putative MFS family arabinose efflux permease</fullName>
    </submittedName>
</protein>
<evidence type="ECO:0000256" key="2">
    <source>
        <dbReference type="ARBA" id="ARBA00022448"/>
    </source>
</evidence>
<keyword evidence="3" id="KW-1003">Cell membrane</keyword>
<feature type="transmembrane region" description="Helical" evidence="7">
    <location>
        <begin position="178"/>
        <end position="196"/>
    </location>
</feature>
<feature type="transmembrane region" description="Helical" evidence="7">
    <location>
        <begin position="20"/>
        <end position="43"/>
    </location>
</feature>
<dbReference type="Pfam" id="PF05977">
    <property type="entry name" value="MFS_3"/>
    <property type="match status" value="1"/>
</dbReference>
<dbReference type="Gene3D" id="1.20.1250.20">
    <property type="entry name" value="MFS general substrate transporter like domains"/>
    <property type="match status" value="1"/>
</dbReference>
<feature type="transmembrane region" description="Helical" evidence="7">
    <location>
        <begin position="311"/>
        <end position="329"/>
    </location>
</feature>
<accession>A0A543AX58</accession>
<dbReference type="InParanoid" id="A0A543AX58"/>
<dbReference type="EMBL" id="VFOW01000001">
    <property type="protein sequence ID" value="TQL77130.1"/>
    <property type="molecule type" value="Genomic_DNA"/>
</dbReference>
<dbReference type="RefSeq" id="WP_142039559.1">
    <property type="nucleotide sequence ID" value="NZ_JBHTGS010000001.1"/>
</dbReference>
<sequence length="431" mass="46384">MRQQLASTFESLKVRNYRLFASGQVVSLVGRWMQIIAIDWLVLEMSGDSGTALGFVMAIQFLPVLMLSLVGGKLADRYDKRRLLLVANIMWLILSTMLATMVVSGLATLWHIFVFAGLLGVVNALETPVRQSFVSEMVEPKLLPNALALSAATFNAARIIGPAVAGGLIALFGSGTVIAINAVAYLAPLVCLLMMASDQLHRAKTKPTDTRISEGLRYTARRPDLLLPLALMFVIGGLGFNFPITLALLAKTVFNTGPETFGILTTMLAAGALVGALASSKRRERPSSHVVMGAAAMFGILEIVVAFSPTFWAACLLLLPTGFFMIYVAQAANQRVQLGVAPQFRGRVMALYILVFLGSTPVFAPLIGWLGEVVGPRSGLWIGGVAGLLAAITAFAVRCRKRDVQISVNLRPRPQVRLIEPERPTPAEQPA</sequence>
<feature type="transmembrane region" description="Helical" evidence="7">
    <location>
        <begin position="349"/>
        <end position="367"/>
    </location>
</feature>
<dbReference type="CDD" id="cd06173">
    <property type="entry name" value="MFS_MefA_like"/>
    <property type="match status" value="1"/>
</dbReference>
<keyword evidence="5 7" id="KW-1133">Transmembrane helix</keyword>
<feature type="transmembrane region" description="Helical" evidence="7">
    <location>
        <begin position="109"/>
        <end position="125"/>
    </location>
</feature>
<dbReference type="PROSITE" id="PS50850">
    <property type="entry name" value="MFS"/>
    <property type="match status" value="1"/>
</dbReference>
<dbReference type="PANTHER" id="PTHR23513:SF11">
    <property type="entry name" value="STAPHYLOFERRIN A TRANSPORTER"/>
    <property type="match status" value="1"/>
</dbReference>
<organism evidence="9 10">
    <name type="scientific">Stackebrandtia endophytica</name>
    <dbReference type="NCBI Taxonomy" id="1496996"/>
    <lineage>
        <taxon>Bacteria</taxon>
        <taxon>Bacillati</taxon>
        <taxon>Actinomycetota</taxon>
        <taxon>Actinomycetes</taxon>
        <taxon>Glycomycetales</taxon>
        <taxon>Glycomycetaceae</taxon>
        <taxon>Stackebrandtia</taxon>
    </lineage>
</organism>
<evidence type="ECO:0000256" key="4">
    <source>
        <dbReference type="ARBA" id="ARBA00022692"/>
    </source>
</evidence>
<evidence type="ECO:0000256" key="7">
    <source>
        <dbReference type="SAM" id="Phobius"/>
    </source>
</evidence>
<evidence type="ECO:0000256" key="6">
    <source>
        <dbReference type="ARBA" id="ARBA00023136"/>
    </source>
</evidence>
<feature type="domain" description="Major facilitator superfamily (MFS) profile" evidence="8">
    <location>
        <begin position="1"/>
        <end position="199"/>
    </location>
</feature>
<evidence type="ECO:0000256" key="3">
    <source>
        <dbReference type="ARBA" id="ARBA00022475"/>
    </source>
</evidence>
<reference evidence="9 10" key="1">
    <citation type="submission" date="2019-06" db="EMBL/GenBank/DDBJ databases">
        <title>Sequencing the genomes of 1000 actinobacteria strains.</title>
        <authorList>
            <person name="Klenk H.-P."/>
        </authorList>
    </citation>
    <scope>NUCLEOTIDE SEQUENCE [LARGE SCALE GENOMIC DNA]</scope>
    <source>
        <strain evidence="9 10">DSM 45928</strain>
    </source>
</reference>
<keyword evidence="2" id="KW-0813">Transport</keyword>
<keyword evidence="6 7" id="KW-0472">Membrane</keyword>
<proteinExistence type="predicted"/>
<dbReference type="GO" id="GO:0005886">
    <property type="term" value="C:plasma membrane"/>
    <property type="evidence" value="ECO:0007669"/>
    <property type="project" value="UniProtKB-SubCell"/>
</dbReference>
<comment type="caution">
    <text evidence="9">The sequence shown here is derived from an EMBL/GenBank/DDBJ whole genome shotgun (WGS) entry which is preliminary data.</text>
</comment>
<keyword evidence="10" id="KW-1185">Reference proteome</keyword>
<feature type="transmembrane region" description="Helical" evidence="7">
    <location>
        <begin position="225"/>
        <end position="249"/>
    </location>
</feature>
<dbReference type="OrthoDB" id="9775268at2"/>
<feature type="transmembrane region" description="Helical" evidence="7">
    <location>
        <begin position="379"/>
        <end position="397"/>
    </location>
</feature>